<accession>A0A4V2JTF6</accession>
<dbReference type="AlphaFoldDB" id="A0A4V2JTF6"/>
<dbReference type="InterPro" id="IPR010280">
    <property type="entry name" value="U5_MeTrfase_fam"/>
</dbReference>
<evidence type="ECO:0000256" key="4">
    <source>
        <dbReference type="PROSITE-ProRule" id="PRU01024"/>
    </source>
</evidence>
<dbReference type="Pfam" id="PF05958">
    <property type="entry name" value="tRNA_U5-meth_tr"/>
    <property type="match status" value="1"/>
</dbReference>
<feature type="active site" description="Nucleophile" evidence="4">
    <location>
        <position position="326"/>
    </location>
</feature>
<dbReference type="PROSITE" id="PS01230">
    <property type="entry name" value="TRMA_1"/>
    <property type="match status" value="1"/>
</dbReference>
<gene>
    <name evidence="7" type="ORF">ET996_03285</name>
</gene>
<dbReference type="GO" id="GO:0070475">
    <property type="term" value="P:rRNA base methylation"/>
    <property type="evidence" value="ECO:0007669"/>
    <property type="project" value="TreeGrafter"/>
</dbReference>
<dbReference type="EMBL" id="SDMR01000002">
    <property type="protein sequence ID" value="TBT96091.1"/>
    <property type="molecule type" value="Genomic_DNA"/>
</dbReference>
<feature type="binding site" evidence="4">
    <location>
        <position position="259"/>
    </location>
    <ligand>
        <name>S-adenosyl-L-methionine</name>
        <dbReference type="ChEBI" id="CHEBI:59789"/>
    </ligand>
</feature>
<dbReference type="Gene3D" id="2.40.50.1070">
    <property type="match status" value="1"/>
</dbReference>
<evidence type="ECO:0000259" key="6">
    <source>
        <dbReference type="PROSITE" id="PS50926"/>
    </source>
</evidence>
<dbReference type="PROSITE" id="PS51687">
    <property type="entry name" value="SAM_MT_RNA_M5U"/>
    <property type="match status" value="1"/>
</dbReference>
<comment type="caution">
    <text evidence="7">The sequence shown here is derived from an EMBL/GenBank/DDBJ whole genome shotgun (WGS) entry which is preliminary data.</text>
</comment>
<keyword evidence="3 4" id="KW-0949">S-adenosyl-L-methionine</keyword>
<evidence type="ECO:0000313" key="8">
    <source>
        <dbReference type="Proteomes" id="UP000291933"/>
    </source>
</evidence>
<dbReference type="PROSITE" id="PS01231">
    <property type="entry name" value="TRMA_2"/>
    <property type="match status" value="1"/>
</dbReference>
<dbReference type="PANTHER" id="PTHR11061:SF30">
    <property type="entry name" value="TRNA (URACIL(54)-C(5))-METHYLTRANSFERASE"/>
    <property type="match status" value="1"/>
</dbReference>
<keyword evidence="1 4" id="KW-0489">Methyltransferase</keyword>
<protein>
    <submittedName>
        <fullName evidence="7">Class I SAM-dependent RNA methyltransferase</fullName>
    </submittedName>
</protein>
<keyword evidence="2 4" id="KW-0808">Transferase</keyword>
<dbReference type="Pfam" id="PF01938">
    <property type="entry name" value="TRAM"/>
    <property type="match status" value="1"/>
</dbReference>
<evidence type="ECO:0000313" key="7">
    <source>
        <dbReference type="EMBL" id="TBT96091.1"/>
    </source>
</evidence>
<sequence length="370" mass="39257">MIGPLRVTKVAHGGHWVARTEDGRVVFLRGALEGELVRARITATAKRHAFADVMEVLEASPDRVLTPCGIADRCGGCDFQHVRPAAQLELKRQVVAEQLGRLAGLAWTGQVEAVPPVERWRTRVRYHSDGEAWGMHPARSHAVTPLPEAGCLIAAEELLAPPVSASAGGSIVGVASADGVRWFSNETNDTVLEQAARRTWRVAADGFWQVHPAAADTLVDAVLTGLAPRAGESAFDLYCGVGLFAGALVDRGVSVVGVEGSKTAVCHARTNVPEASFLAGSVDKALRRLPRAVDLVVLDPPRVGAGASVLGEILGRRPRAVAYVACDPASLARDLGLALAAGWRVDSLRAFDLFPMTHHVECVAILQPDD</sequence>
<feature type="active site" evidence="5">
    <location>
        <position position="326"/>
    </location>
</feature>
<evidence type="ECO:0000256" key="5">
    <source>
        <dbReference type="PROSITE-ProRule" id="PRU10015"/>
    </source>
</evidence>
<dbReference type="PROSITE" id="PS50926">
    <property type="entry name" value="TRAM"/>
    <property type="match status" value="1"/>
</dbReference>
<reference evidence="7 8" key="1">
    <citation type="submission" date="2019-01" db="EMBL/GenBank/DDBJ databases">
        <title>Lactibacter flavus gen. nov., sp. nov., a novel bacterium of the family Propionibacteriaceae isolated from raw milk and dairy products.</title>
        <authorList>
            <person name="Huptas C."/>
            <person name="Wenning M."/>
            <person name="Breitenwieser F."/>
            <person name="Doll E."/>
            <person name="Von Neubeck M."/>
            <person name="Busse H.-J."/>
            <person name="Scherer S."/>
        </authorList>
    </citation>
    <scope>NUCLEOTIDE SEQUENCE [LARGE SCALE GENOMIC DNA]</scope>
    <source>
        <strain evidence="7 8">DSM 22130</strain>
    </source>
</reference>
<dbReference type="SUPFAM" id="SSF53335">
    <property type="entry name" value="S-adenosyl-L-methionine-dependent methyltransferases"/>
    <property type="match status" value="1"/>
</dbReference>
<dbReference type="InterPro" id="IPR029063">
    <property type="entry name" value="SAM-dependent_MTases_sf"/>
</dbReference>
<feature type="binding site" evidence="4">
    <location>
        <position position="299"/>
    </location>
    <ligand>
        <name>S-adenosyl-L-methionine</name>
        <dbReference type="ChEBI" id="CHEBI:59789"/>
    </ligand>
</feature>
<keyword evidence="8" id="KW-1185">Reference proteome</keyword>
<dbReference type="InterPro" id="IPR030390">
    <property type="entry name" value="MeTrfase_TrmA_AS"/>
</dbReference>
<feature type="binding site" evidence="4">
    <location>
        <position position="238"/>
    </location>
    <ligand>
        <name>S-adenosyl-L-methionine</name>
        <dbReference type="ChEBI" id="CHEBI:59789"/>
    </ligand>
</feature>
<evidence type="ECO:0000256" key="2">
    <source>
        <dbReference type="ARBA" id="ARBA00022679"/>
    </source>
</evidence>
<dbReference type="Gene3D" id="2.40.50.140">
    <property type="entry name" value="Nucleic acid-binding proteins"/>
    <property type="match status" value="1"/>
</dbReference>
<dbReference type="Proteomes" id="UP000291933">
    <property type="component" value="Unassembled WGS sequence"/>
</dbReference>
<feature type="domain" description="TRAM" evidence="6">
    <location>
        <begin position="1"/>
        <end position="55"/>
    </location>
</feature>
<dbReference type="SUPFAM" id="SSF50249">
    <property type="entry name" value="Nucleic acid-binding proteins"/>
    <property type="match status" value="1"/>
</dbReference>
<dbReference type="InterPro" id="IPR012340">
    <property type="entry name" value="NA-bd_OB-fold"/>
</dbReference>
<evidence type="ECO:0000256" key="1">
    <source>
        <dbReference type="ARBA" id="ARBA00022603"/>
    </source>
</evidence>
<dbReference type="PANTHER" id="PTHR11061">
    <property type="entry name" value="RNA M5U METHYLTRANSFERASE"/>
    <property type="match status" value="1"/>
</dbReference>
<proteinExistence type="inferred from homology"/>
<organism evidence="7 8">
    <name type="scientific">Propioniciclava tarda</name>
    <dbReference type="NCBI Taxonomy" id="433330"/>
    <lineage>
        <taxon>Bacteria</taxon>
        <taxon>Bacillati</taxon>
        <taxon>Actinomycetota</taxon>
        <taxon>Actinomycetes</taxon>
        <taxon>Propionibacteriales</taxon>
        <taxon>Propionibacteriaceae</taxon>
        <taxon>Propioniciclava</taxon>
    </lineage>
</organism>
<name>A0A4V2JTF6_PROTD</name>
<dbReference type="OrthoDB" id="9804590at2"/>
<feature type="binding site" evidence="4">
    <location>
        <position position="209"/>
    </location>
    <ligand>
        <name>S-adenosyl-L-methionine</name>
        <dbReference type="ChEBI" id="CHEBI:59789"/>
    </ligand>
</feature>
<comment type="similarity">
    <text evidence="4">Belongs to the class I-like SAM-binding methyltransferase superfamily. RNA M5U methyltransferase family.</text>
</comment>
<dbReference type="InterPro" id="IPR030391">
    <property type="entry name" value="MeTrfase_TrmA_CS"/>
</dbReference>
<dbReference type="GO" id="GO:0070041">
    <property type="term" value="F:rRNA (uridine-C5-)-methyltransferase activity"/>
    <property type="evidence" value="ECO:0007669"/>
    <property type="project" value="TreeGrafter"/>
</dbReference>
<evidence type="ECO:0000256" key="3">
    <source>
        <dbReference type="ARBA" id="ARBA00022691"/>
    </source>
</evidence>
<dbReference type="Gene3D" id="3.40.50.150">
    <property type="entry name" value="Vaccinia Virus protein VP39"/>
    <property type="match status" value="2"/>
</dbReference>
<dbReference type="InterPro" id="IPR002792">
    <property type="entry name" value="TRAM_dom"/>
</dbReference>